<evidence type="ECO:0000313" key="3">
    <source>
        <dbReference type="Proteomes" id="UP000801492"/>
    </source>
</evidence>
<evidence type="ECO:0000256" key="1">
    <source>
        <dbReference type="SAM" id="MobiDB-lite"/>
    </source>
</evidence>
<name>A0A8K0DBG5_IGNLU</name>
<evidence type="ECO:0000313" key="2">
    <source>
        <dbReference type="EMBL" id="KAF2900497.1"/>
    </source>
</evidence>
<feature type="region of interest" description="Disordered" evidence="1">
    <location>
        <begin position="1"/>
        <end position="24"/>
    </location>
</feature>
<keyword evidence="3" id="KW-1185">Reference proteome</keyword>
<comment type="caution">
    <text evidence="2">The sequence shown here is derived from an EMBL/GenBank/DDBJ whole genome shotgun (WGS) entry which is preliminary data.</text>
</comment>
<dbReference type="EMBL" id="VTPC01002159">
    <property type="protein sequence ID" value="KAF2900497.1"/>
    <property type="molecule type" value="Genomic_DNA"/>
</dbReference>
<organism evidence="2 3">
    <name type="scientific">Ignelater luminosus</name>
    <name type="common">Cucubano</name>
    <name type="synonym">Pyrophorus luminosus</name>
    <dbReference type="NCBI Taxonomy" id="2038154"/>
    <lineage>
        <taxon>Eukaryota</taxon>
        <taxon>Metazoa</taxon>
        <taxon>Ecdysozoa</taxon>
        <taxon>Arthropoda</taxon>
        <taxon>Hexapoda</taxon>
        <taxon>Insecta</taxon>
        <taxon>Pterygota</taxon>
        <taxon>Neoptera</taxon>
        <taxon>Endopterygota</taxon>
        <taxon>Coleoptera</taxon>
        <taxon>Polyphaga</taxon>
        <taxon>Elateriformia</taxon>
        <taxon>Elateroidea</taxon>
        <taxon>Elateridae</taxon>
        <taxon>Agrypninae</taxon>
        <taxon>Pyrophorini</taxon>
        <taxon>Ignelater</taxon>
    </lineage>
</organism>
<dbReference type="AlphaFoldDB" id="A0A8K0DBG5"/>
<reference evidence="2" key="1">
    <citation type="submission" date="2019-08" db="EMBL/GenBank/DDBJ databases">
        <title>The genome of the North American firefly Photinus pyralis.</title>
        <authorList>
            <consortium name="Photinus pyralis genome working group"/>
            <person name="Fallon T.R."/>
            <person name="Sander Lower S.E."/>
            <person name="Weng J.-K."/>
        </authorList>
    </citation>
    <scope>NUCLEOTIDE SEQUENCE</scope>
    <source>
        <strain evidence="2">TRF0915ILg1</strain>
        <tissue evidence="2">Whole body</tissue>
    </source>
</reference>
<sequence length="71" mass="7778">FERRNGILLEDHKEISDPESNSYSSDDEIFLALCTADDQGYRPNSSEIVGVDGATLCNRVDTSVIITLQGS</sequence>
<gene>
    <name evidence="2" type="ORF">ILUMI_05687</name>
</gene>
<dbReference type="Proteomes" id="UP000801492">
    <property type="component" value="Unassembled WGS sequence"/>
</dbReference>
<proteinExistence type="predicted"/>
<feature type="compositionally biased region" description="Basic and acidic residues" evidence="1">
    <location>
        <begin position="1"/>
        <end position="16"/>
    </location>
</feature>
<feature type="non-terminal residue" evidence="2">
    <location>
        <position position="1"/>
    </location>
</feature>
<protein>
    <submittedName>
        <fullName evidence="2">Uncharacterized protein</fullName>
    </submittedName>
</protein>
<accession>A0A8K0DBG5</accession>